<dbReference type="Pfam" id="PF03184">
    <property type="entry name" value="DDE_1"/>
    <property type="match status" value="1"/>
</dbReference>
<sequence length="451" mass="50673">MSGRGRNRGIRSKWSEQTLKNAVTAVVASRMSRQAASRTFSIPRRTLSRYVDNNRTNKSTMRRRTTLTVEQAEEVSSRIVRLAEVGYPLTSRALRRCVFNFCTENGIPNKFSIMSKMAGRYWLNGFLKPNPEIRKRKAQGMNPARAQKLNKFIVNDYFEKLEEVLLELNFMNSPERIYNVDEKGCRLSLHHQQNVLARKGAKRVHLVAPEHGENVIIVSCSNAGGNSIPPTILFKGRRLKSEWTDTLPPGSLVLMTPKGSMNITTFCTWIEHLAKYKPARKCLLIFDGAKCHLDHTIVEVAERHDIVLFCLPNKSLTPANIKAGFAATGIFPFNPEAIPDVAFAPSVVTQVEEQPREEPIVKPTINERVASPTAGPSNIRKRPAFPKAGPSNIRELKITTDYSSDSTDDNYEEERIPFLDDSDDENEYQSNEPLNNSETPASSKSVCSPNP</sequence>
<feature type="region of interest" description="Disordered" evidence="2">
    <location>
        <begin position="352"/>
        <end position="451"/>
    </location>
</feature>
<protein>
    <recommendedName>
        <fullName evidence="7">Transposase</fullName>
    </recommendedName>
</protein>
<dbReference type="PANTHER" id="PTHR19303">
    <property type="entry name" value="TRANSPOSON"/>
    <property type="match status" value="1"/>
</dbReference>
<evidence type="ECO:0000313" key="5">
    <source>
        <dbReference type="EMBL" id="KAJ8964249.1"/>
    </source>
</evidence>
<name>A0AAV8ZJQ5_9CUCU</name>
<dbReference type="SUPFAM" id="SSF46689">
    <property type="entry name" value="Homeodomain-like"/>
    <property type="match status" value="1"/>
</dbReference>
<accession>A0AAV8ZJQ5</accession>
<organism evidence="5 6">
    <name type="scientific">Rhamnusium bicolor</name>
    <dbReference type="NCBI Taxonomy" id="1586634"/>
    <lineage>
        <taxon>Eukaryota</taxon>
        <taxon>Metazoa</taxon>
        <taxon>Ecdysozoa</taxon>
        <taxon>Arthropoda</taxon>
        <taxon>Hexapoda</taxon>
        <taxon>Insecta</taxon>
        <taxon>Pterygota</taxon>
        <taxon>Neoptera</taxon>
        <taxon>Endopterygota</taxon>
        <taxon>Coleoptera</taxon>
        <taxon>Polyphaga</taxon>
        <taxon>Cucujiformia</taxon>
        <taxon>Chrysomeloidea</taxon>
        <taxon>Cerambycidae</taxon>
        <taxon>Lepturinae</taxon>
        <taxon>Rhagiini</taxon>
        <taxon>Rhamnusium</taxon>
    </lineage>
</organism>
<evidence type="ECO:0000256" key="2">
    <source>
        <dbReference type="SAM" id="MobiDB-lite"/>
    </source>
</evidence>
<evidence type="ECO:0000256" key="1">
    <source>
        <dbReference type="ARBA" id="ARBA00004123"/>
    </source>
</evidence>
<feature type="domain" description="DDE-1" evidence="3">
    <location>
        <begin position="216"/>
        <end position="315"/>
    </location>
</feature>
<dbReference type="InterPro" id="IPR050863">
    <property type="entry name" value="CenT-Element_Derived"/>
</dbReference>
<evidence type="ECO:0000313" key="6">
    <source>
        <dbReference type="Proteomes" id="UP001162156"/>
    </source>
</evidence>
<gene>
    <name evidence="5" type="ORF">NQ314_005025</name>
</gene>
<dbReference type="Proteomes" id="UP001162156">
    <property type="component" value="Unassembled WGS sequence"/>
</dbReference>
<dbReference type="Pfam" id="PF05225">
    <property type="entry name" value="HTH_psq"/>
    <property type="match status" value="1"/>
</dbReference>
<reference evidence="5" key="1">
    <citation type="journal article" date="2023" name="Insect Mol. Biol.">
        <title>Genome sequencing provides insights into the evolution of gene families encoding plant cell wall-degrading enzymes in longhorned beetles.</title>
        <authorList>
            <person name="Shin N.R."/>
            <person name="Okamura Y."/>
            <person name="Kirsch R."/>
            <person name="Pauchet Y."/>
        </authorList>
    </citation>
    <scope>NUCLEOTIDE SEQUENCE</scope>
    <source>
        <strain evidence="5">RBIC_L_NR</strain>
    </source>
</reference>
<keyword evidence="6" id="KW-1185">Reference proteome</keyword>
<dbReference type="InterPro" id="IPR009057">
    <property type="entry name" value="Homeodomain-like_sf"/>
</dbReference>
<dbReference type="Gene3D" id="1.10.10.60">
    <property type="entry name" value="Homeodomain-like"/>
    <property type="match status" value="1"/>
</dbReference>
<dbReference type="GO" id="GO:0005634">
    <property type="term" value="C:nucleus"/>
    <property type="evidence" value="ECO:0007669"/>
    <property type="project" value="UniProtKB-SubCell"/>
</dbReference>
<proteinExistence type="predicted"/>
<evidence type="ECO:0000259" key="3">
    <source>
        <dbReference type="Pfam" id="PF03184"/>
    </source>
</evidence>
<feature type="compositionally biased region" description="Polar residues" evidence="2">
    <location>
        <begin position="428"/>
        <end position="451"/>
    </location>
</feature>
<comment type="subcellular location">
    <subcellularLocation>
        <location evidence="1">Nucleus</location>
    </subcellularLocation>
</comment>
<dbReference type="InterPro" id="IPR036397">
    <property type="entry name" value="RNaseH_sf"/>
</dbReference>
<evidence type="ECO:0000259" key="4">
    <source>
        <dbReference type="Pfam" id="PF05225"/>
    </source>
</evidence>
<dbReference type="EMBL" id="JANEYF010001409">
    <property type="protein sequence ID" value="KAJ8964249.1"/>
    <property type="molecule type" value="Genomic_DNA"/>
</dbReference>
<dbReference type="InterPro" id="IPR007889">
    <property type="entry name" value="HTH_Psq"/>
</dbReference>
<evidence type="ECO:0008006" key="7">
    <source>
        <dbReference type="Google" id="ProtNLM"/>
    </source>
</evidence>
<dbReference type="GO" id="GO:0003677">
    <property type="term" value="F:DNA binding"/>
    <property type="evidence" value="ECO:0007669"/>
    <property type="project" value="InterPro"/>
</dbReference>
<feature type="domain" description="HTH psq-type" evidence="4">
    <location>
        <begin position="16"/>
        <end position="52"/>
    </location>
</feature>
<dbReference type="InterPro" id="IPR004875">
    <property type="entry name" value="DDE_SF_endonuclease_dom"/>
</dbReference>
<dbReference type="PANTHER" id="PTHR19303:SF74">
    <property type="entry name" value="POGO TRANSPOSABLE ELEMENT WITH KRAB DOMAIN"/>
    <property type="match status" value="1"/>
</dbReference>
<comment type="caution">
    <text evidence="5">The sequence shown here is derived from an EMBL/GenBank/DDBJ whole genome shotgun (WGS) entry which is preliminary data.</text>
</comment>
<dbReference type="AlphaFoldDB" id="A0AAV8ZJQ5"/>
<dbReference type="Gene3D" id="3.30.420.10">
    <property type="entry name" value="Ribonuclease H-like superfamily/Ribonuclease H"/>
    <property type="match status" value="1"/>
</dbReference>